<proteinExistence type="predicted"/>
<name>A0A345E1R3_9EURY</name>
<dbReference type="AlphaFoldDB" id="A0A345E1R3"/>
<dbReference type="Pfam" id="PF24336">
    <property type="entry name" value="DUF7504"/>
    <property type="match status" value="1"/>
</dbReference>
<dbReference type="GeneID" id="37283035"/>
<dbReference type="InterPro" id="IPR055927">
    <property type="entry name" value="DUF7504"/>
</dbReference>
<evidence type="ECO:0000313" key="2">
    <source>
        <dbReference type="Proteomes" id="UP000253273"/>
    </source>
</evidence>
<organism evidence="1 2">
    <name type="scientific">Haloplanus rubicundus</name>
    <dbReference type="NCBI Taxonomy" id="1547898"/>
    <lineage>
        <taxon>Archaea</taxon>
        <taxon>Methanobacteriati</taxon>
        <taxon>Methanobacteriota</taxon>
        <taxon>Stenosarchaea group</taxon>
        <taxon>Halobacteria</taxon>
        <taxon>Halobacteriales</taxon>
        <taxon>Haloferacaceae</taxon>
        <taxon>Haloplanus</taxon>
    </lineage>
</organism>
<dbReference type="EMBL" id="CP031150">
    <property type="protein sequence ID" value="AXG06135.1"/>
    <property type="molecule type" value="Genomic_DNA"/>
</dbReference>
<dbReference type="KEGG" id="haj:DU500_06580"/>
<accession>A0A345E1R3</accession>
<keyword evidence="2" id="KW-1185">Reference proteome</keyword>
<protein>
    <submittedName>
        <fullName evidence="1">Uncharacterized protein</fullName>
    </submittedName>
</protein>
<evidence type="ECO:0000313" key="1">
    <source>
        <dbReference type="EMBL" id="AXG06135.1"/>
    </source>
</evidence>
<dbReference type="Proteomes" id="UP000253273">
    <property type="component" value="Chromosome"/>
</dbReference>
<gene>
    <name evidence="1" type="ORF">DU500_06580</name>
</gene>
<sequence>MSTLHLADGDTATTAAQCARVAPGGSDLLVVAFEGSPARWLDGWRTAVGDPDRATFVVADAAEWLAGAPRARIDSAAAPDTTVSTSLVDSPGNLTDLGVTLLDALESHDAADARTTFCCQSLTVLLQYSTTDEMYQFLHVLIRHLERFDAVGHFHLHEPAHDAETVATLRRPFDRVRSDGEAGDD</sequence>
<dbReference type="RefSeq" id="WP_114585278.1">
    <property type="nucleotide sequence ID" value="NZ_CP031150.1"/>
</dbReference>
<dbReference type="OrthoDB" id="109251at2157"/>
<reference evidence="1 2" key="1">
    <citation type="submission" date="2018-07" db="EMBL/GenBank/DDBJ databases">
        <title>Genome sequences of Haloplanus sp. CBA1113.</title>
        <authorList>
            <person name="Kim Y.B."/>
            <person name="Roh S.W."/>
        </authorList>
    </citation>
    <scope>NUCLEOTIDE SEQUENCE [LARGE SCALE GENOMIC DNA]</scope>
    <source>
        <strain evidence="1 2">CBA1113</strain>
    </source>
</reference>